<dbReference type="GO" id="GO:0003676">
    <property type="term" value="F:nucleic acid binding"/>
    <property type="evidence" value="ECO:0007669"/>
    <property type="project" value="InterPro"/>
</dbReference>
<feature type="region of interest" description="Disordered" evidence="2">
    <location>
        <begin position="1"/>
        <end position="22"/>
    </location>
</feature>
<dbReference type="PROSITE" id="PS50158">
    <property type="entry name" value="ZF_CCHC"/>
    <property type="match status" value="1"/>
</dbReference>
<dbReference type="InterPro" id="IPR057670">
    <property type="entry name" value="SH3_retrovirus"/>
</dbReference>
<dbReference type="InterPro" id="IPR025724">
    <property type="entry name" value="GAG-pre-integrase_dom"/>
</dbReference>
<evidence type="ECO:0000256" key="1">
    <source>
        <dbReference type="PROSITE-ProRule" id="PRU00047"/>
    </source>
</evidence>
<keyword evidence="1" id="KW-0862">Zinc</keyword>
<keyword evidence="1" id="KW-0479">Metal-binding</keyword>
<keyword evidence="5" id="KW-1185">Reference proteome</keyword>
<comment type="caution">
    <text evidence="4">The sequence shown here is derived from an EMBL/GenBank/DDBJ whole genome shotgun (WGS) entry which is preliminary data.</text>
</comment>
<dbReference type="Pfam" id="PF13976">
    <property type="entry name" value="gag_pre-integrs"/>
    <property type="match status" value="1"/>
</dbReference>
<dbReference type="Pfam" id="PF14244">
    <property type="entry name" value="Retrotran_gag_3"/>
    <property type="match status" value="1"/>
</dbReference>
<dbReference type="InterPro" id="IPR013103">
    <property type="entry name" value="RVT_2"/>
</dbReference>
<dbReference type="InterPro" id="IPR001878">
    <property type="entry name" value="Znf_CCHC"/>
</dbReference>
<protein>
    <submittedName>
        <fullName evidence="4">Retrotransposon Copia-like N-terminal</fullName>
    </submittedName>
</protein>
<dbReference type="PANTHER" id="PTHR11439">
    <property type="entry name" value="GAG-POL-RELATED RETROTRANSPOSON"/>
    <property type="match status" value="1"/>
</dbReference>
<reference evidence="4 5" key="1">
    <citation type="submission" date="2020-12" db="EMBL/GenBank/DDBJ databases">
        <title>Concerted genomic and epigenomic changes stabilize Arabidopsis allopolyploids.</title>
        <authorList>
            <person name="Chen Z."/>
        </authorList>
    </citation>
    <scope>NUCLEOTIDE SEQUENCE [LARGE SCALE GENOMIC DNA]</scope>
    <source>
        <strain evidence="4">Allo738</strain>
        <tissue evidence="4">Leaf</tissue>
    </source>
</reference>
<evidence type="ECO:0000256" key="2">
    <source>
        <dbReference type="SAM" id="MobiDB-lite"/>
    </source>
</evidence>
<proteinExistence type="predicted"/>
<sequence length="1318" mass="147556">MESNSYNPSLGDTTASFRPPMTENRQNIDLYENPYYLHSTDHAGLQLVTDRLTTGAEFHSWRRSVRMALNVRNKLGFIDGTISKPSIDSRDVGSWSRCNDMVTTWLMNSVSKKIGQSLLYMSTAECIWNNLMARFKQDDAPRVYEIEQRLSTIQQGSMDVSAYYTELVTLWEEYKNYIELPVCTCGRCECNAAMLWEKLQQRGRVTKFLMGLNEVYEQTRRHILMLKPIPTIEEAYNIVAQDERQRIVKPVFKSENVAFQTTGSYNEGYNSFGAESNEYVAAYNTYRPRSNRPMCTYCGKMGHTVQKCYRVHGYPPGFPVPTQSNVNARAPFIPRGPNTSTQRPQFRPTDTHTPHQRTVANVTGGFSESMPYYPPPAATPVSLDVSQMTTEQAQTLIQQLNAHVKISEPQMLAHVSVSSPEPLAPIHHSSITEHGFMAAESSSGKVFTISSNLRYENHSLTFQHHCLSSLQKSLPHGSWIVDSGATSHESTQDLMIGRCNLLNNLYILDLQSLASSASSSLIINFCGSLTADGNLWHQRLGHPSTAKLQVMSAVFLINRIPSPLLNNVSPYEKLLEKKPDYQSLKSFGCLCYVSSLQKDRNKFSTRAYSCVFLGYPSGYKGYKNMNPDFFSHVILPLSIPYLPESNDIASSSNSHAFPDTHLQRTMHDSAHTSSPVIPSNNSHIVNLPETLSHPVIPEHNSPSSSVALTGKSRVPQTVISDTPLISLPSERPKRQTKAPSYLSEYHCALAQSFTTLPPNHTTPYPLSSVLSYHRFQPTYCSYILSYSMETEPKTFKQAMASDKWKNACGEELQAMEANKTWSITSLPPGKNVVGCKWVFTIKYNSDGTIERYKARLVAKGFTQQEGVDFNETFSPVAKLTSVKLMLSLAAKKGWELTQMDVSNAFLHSELDEEIYMSLPQGYTPGTNDPLPPNPVCRLHKSIYGLKQASRQWNRLFTSVLIKDGFIQSQSDTTLFLKFTPTGFIALLVYVDDIAIASNNPEDLIALKKVLFAAFKIKDLGPLRFFLGLEIARSAKGISVCQRKYTLDLLENTGLLACKPSSVPMDPYVNLTKDTGTPLVVATPYRELIGRLLYLTITRPDITFAVHKLSQFLQFPTDVHLQAAHRILKYLKGNPGLGIFYSVDPAICINAFADANWGTCLDTRRSTTGYCVFLGTSLICWKSRKQQVVSRSSTEAEYRSMGDVTREILWIQQLLADFRIPVDHTAKLFCDNKSAIHIAQNPVFHERVKHVEIDAHTVRDQIKLGNLKTLHVASEDQLADILTKPLHFGPFTSLLRRMSLSSLYAASPDSASTACGGVS</sequence>
<dbReference type="Pfam" id="PF25597">
    <property type="entry name" value="SH3_retrovirus"/>
    <property type="match status" value="1"/>
</dbReference>
<dbReference type="Proteomes" id="UP000694240">
    <property type="component" value="Chromosome 12"/>
</dbReference>
<dbReference type="GO" id="GO:0008270">
    <property type="term" value="F:zinc ion binding"/>
    <property type="evidence" value="ECO:0007669"/>
    <property type="project" value="UniProtKB-KW"/>
</dbReference>
<evidence type="ECO:0000259" key="3">
    <source>
        <dbReference type="PROSITE" id="PS50158"/>
    </source>
</evidence>
<keyword evidence="1" id="KW-0863">Zinc-finger</keyword>
<evidence type="ECO:0000313" key="5">
    <source>
        <dbReference type="Proteomes" id="UP000694240"/>
    </source>
</evidence>
<feature type="compositionally biased region" description="Polar residues" evidence="2">
    <location>
        <begin position="1"/>
        <end position="16"/>
    </location>
</feature>
<organism evidence="4 5">
    <name type="scientific">Arabidopsis thaliana x Arabidopsis arenosa</name>
    <dbReference type="NCBI Taxonomy" id="1240361"/>
    <lineage>
        <taxon>Eukaryota</taxon>
        <taxon>Viridiplantae</taxon>
        <taxon>Streptophyta</taxon>
        <taxon>Embryophyta</taxon>
        <taxon>Tracheophyta</taxon>
        <taxon>Spermatophyta</taxon>
        <taxon>Magnoliopsida</taxon>
        <taxon>eudicotyledons</taxon>
        <taxon>Gunneridae</taxon>
        <taxon>Pentapetalae</taxon>
        <taxon>rosids</taxon>
        <taxon>malvids</taxon>
        <taxon>Brassicales</taxon>
        <taxon>Brassicaceae</taxon>
        <taxon>Camelineae</taxon>
        <taxon>Arabidopsis</taxon>
    </lineage>
</organism>
<dbReference type="Pfam" id="PF07727">
    <property type="entry name" value="RVT_2"/>
    <property type="match status" value="1"/>
</dbReference>
<feature type="region of interest" description="Disordered" evidence="2">
    <location>
        <begin position="334"/>
        <end position="355"/>
    </location>
</feature>
<gene>
    <name evidence="4" type="ORF">ISN45_Aa07g038690</name>
</gene>
<dbReference type="PANTHER" id="PTHR11439:SF494">
    <property type="entry name" value="CYSTEINE-RICH RLK (RECEPTOR-LIKE PROTEIN KINASE) 8"/>
    <property type="match status" value="1"/>
</dbReference>
<dbReference type="InterPro" id="IPR029472">
    <property type="entry name" value="Copia-like_N"/>
</dbReference>
<name>A0A8T1YDG1_9BRAS</name>
<evidence type="ECO:0000313" key="4">
    <source>
        <dbReference type="EMBL" id="KAG7543994.1"/>
    </source>
</evidence>
<dbReference type="CDD" id="cd09272">
    <property type="entry name" value="RNase_HI_RT_Ty1"/>
    <property type="match status" value="1"/>
</dbReference>
<accession>A0A8T1YDG1</accession>
<dbReference type="EMBL" id="JAEFBK010000012">
    <property type="protein sequence ID" value="KAG7543994.1"/>
    <property type="molecule type" value="Genomic_DNA"/>
</dbReference>
<feature type="domain" description="CCHC-type" evidence="3">
    <location>
        <begin position="295"/>
        <end position="308"/>
    </location>
</feature>